<dbReference type="InterPro" id="IPR001525">
    <property type="entry name" value="C5_MeTfrase"/>
</dbReference>
<feature type="active site" evidence="7">
    <location>
        <position position="123"/>
    </location>
</feature>
<evidence type="ECO:0000256" key="3">
    <source>
        <dbReference type="ARBA" id="ARBA00022679"/>
    </source>
</evidence>
<evidence type="ECO:0000256" key="7">
    <source>
        <dbReference type="PROSITE-ProRule" id="PRU01016"/>
    </source>
</evidence>
<dbReference type="GO" id="GO:0032259">
    <property type="term" value="P:methylation"/>
    <property type="evidence" value="ECO:0007669"/>
    <property type="project" value="UniProtKB-KW"/>
</dbReference>
<keyword evidence="9" id="KW-1185">Reference proteome</keyword>
<evidence type="ECO:0000313" key="9">
    <source>
        <dbReference type="Proteomes" id="UP001595704"/>
    </source>
</evidence>
<dbReference type="InterPro" id="IPR029063">
    <property type="entry name" value="SAM-dependent_MTases_sf"/>
</dbReference>
<dbReference type="PANTHER" id="PTHR10629">
    <property type="entry name" value="CYTOSINE-SPECIFIC METHYLTRANSFERASE"/>
    <property type="match status" value="1"/>
</dbReference>
<keyword evidence="3 7" id="KW-0808">Transferase</keyword>
<evidence type="ECO:0000256" key="2">
    <source>
        <dbReference type="ARBA" id="ARBA00022603"/>
    </source>
</evidence>
<dbReference type="GO" id="GO:0008168">
    <property type="term" value="F:methyltransferase activity"/>
    <property type="evidence" value="ECO:0007669"/>
    <property type="project" value="UniProtKB-KW"/>
</dbReference>
<evidence type="ECO:0000256" key="5">
    <source>
        <dbReference type="ARBA" id="ARBA00022747"/>
    </source>
</evidence>
<dbReference type="EMBL" id="JBHRYC010000034">
    <property type="protein sequence ID" value="MFC3637300.1"/>
    <property type="molecule type" value="Genomic_DNA"/>
</dbReference>
<evidence type="ECO:0000256" key="4">
    <source>
        <dbReference type="ARBA" id="ARBA00022691"/>
    </source>
</evidence>
<dbReference type="RefSeq" id="WP_191320744.1">
    <property type="nucleotide sequence ID" value="NZ_BNCG01000024.1"/>
</dbReference>
<dbReference type="PRINTS" id="PR00105">
    <property type="entry name" value="C5METTRFRASE"/>
</dbReference>
<keyword evidence="2 7" id="KW-0489">Methyltransferase</keyword>
<sequence>MITGRILNRIFEKPLKRRNSFFHGTPVMLKNVDARAFTAAEINEMVAGLIVDSFAGGGGASTGIEWALHRSPDFAINHDAEALCMHEANHPMTMHLPHNIWKVHPASITQGRPVGVLWASPDCRSHSRASGGKPRKQNIRDLAWVVVRWAKTVRPKLILLENVREFAEWGPLTDSGQPCKERLGQTFADWVSKFERLGYRVEYRFLKACDYGSPTIRERLFLVARCDGKPIIWPAPTHGSHDDLRVIAGLIKPHRISADIVDWSIPCPSIFMDREGAHDYKRSTGVIVKRPLETASLARIAKGIRRRIIEAQRPFIITTPAPERRVAVSAARCVPGSRLDMEAADINAAMPKRCPARSETATSAAILRQFGNSVASSIVDPLGTTTCHGGGKSALLTAQMAPARGGFIAQQNTGLHSRDARKPLSTILAKGANQTPVTVDLAPVPTGRLSSPHILNMKGSTQRTRCMEDPMPTQCAGGNHIGAVDATLEECLTSAISTLTPEQHSGAVRVAQFLRQYGCWDGPDIVCVHGYVITDIGLRMLTPRELARGQGFPDKYQLDPVHLGKRLTKTSQTRMIGNSVCPHVAAALAHANVVLASIAKTRPLPYRPWGAAMRDMIKSRRTLLGPENRRRKIDNKQPVKKAA</sequence>
<keyword evidence="5" id="KW-0680">Restriction system</keyword>
<comment type="caution">
    <text evidence="8">The sequence shown here is derived from an EMBL/GenBank/DDBJ whole genome shotgun (WGS) entry which is preliminary data.</text>
</comment>
<comment type="similarity">
    <text evidence="7">Belongs to the class I-like SAM-binding methyltransferase superfamily. C5-methyltransferase family.</text>
</comment>
<dbReference type="EC" id="2.1.1.37" evidence="1"/>
<evidence type="ECO:0000256" key="1">
    <source>
        <dbReference type="ARBA" id="ARBA00011975"/>
    </source>
</evidence>
<gene>
    <name evidence="8" type="ORF">ACFONL_07870</name>
</gene>
<dbReference type="PANTHER" id="PTHR10629:SF52">
    <property type="entry name" value="DNA (CYTOSINE-5)-METHYLTRANSFERASE 1"/>
    <property type="match status" value="1"/>
</dbReference>
<dbReference type="Gene3D" id="3.90.120.10">
    <property type="entry name" value="DNA Methylase, subunit A, domain 2"/>
    <property type="match status" value="1"/>
</dbReference>
<dbReference type="Pfam" id="PF00145">
    <property type="entry name" value="DNA_methylase"/>
    <property type="match status" value="2"/>
</dbReference>
<name>A0ABV7UF11_9HYPH</name>
<keyword evidence="4 7" id="KW-0949">S-adenosyl-L-methionine</keyword>
<organism evidence="8 9">
    <name type="scientific">Camelimonas fluminis</name>
    <dbReference type="NCBI Taxonomy" id="1576911"/>
    <lineage>
        <taxon>Bacteria</taxon>
        <taxon>Pseudomonadati</taxon>
        <taxon>Pseudomonadota</taxon>
        <taxon>Alphaproteobacteria</taxon>
        <taxon>Hyphomicrobiales</taxon>
        <taxon>Chelatococcaceae</taxon>
        <taxon>Camelimonas</taxon>
    </lineage>
</organism>
<proteinExistence type="inferred from homology"/>
<dbReference type="PROSITE" id="PS51679">
    <property type="entry name" value="SAM_MT_C5"/>
    <property type="match status" value="1"/>
</dbReference>
<dbReference type="SUPFAM" id="SSF53335">
    <property type="entry name" value="S-adenosyl-L-methionine-dependent methyltransferases"/>
    <property type="match status" value="1"/>
</dbReference>
<comment type="catalytic activity">
    <reaction evidence="6">
        <text>a 2'-deoxycytidine in DNA + S-adenosyl-L-methionine = a 5-methyl-2'-deoxycytidine in DNA + S-adenosyl-L-homocysteine + H(+)</text>
        <dbReference type="Rhea" id="RHEA:13681"/>
        <dbReference type="Rhea" id="RHEA-COMP:11369"/>
        <dbReference type="Rhea" id="RHEA-COMP:11370"/>
        <dbReference type="ChEBI" id="CHEBI:15378"/>
        <dbReference type="ChEBI" id="CHEBI:57856"/>
        <dbReference type="ChEBI" id="CHEBI:59789"/>
        <dbReference type="ChEBI" id="CHEBI:85452"/>
        <dbReference type="ChEBI" id="CHEBI:85454"/>
        <dbReference type="EC" id="2.1.1.37"/>
    </reaction>
</comment>
<evidence type="ECO:0000313" key="8">
    <source>
        <dbReference type="EMBL" id="MFC3637300.1"/>
    </source>
</evidence>
<protein>
    <recommendedName>
        <fullName evidence="1">DNA (cytosine-5-)-methyltransferase</fullName>
        <ecNumber evidence="1">2.1.1.37</ecNumber>
    </recommendedName>
</protein>
<dbReference type="InterPro" id="IPR050390">
    <property type="entry name" value="C5-Methyltransferase"/>
</dbReference>
<accession>A0ABV7UF11</accession>
<evidence type="ECO:0000256" key="6">
    <source>
        <dbReference type="ARBA" id="ARBA00047422"/>
    </source>
</evidence>
<dbReference type="Proteomes" id="UP001595704">
    <property type="component" value="Unassembled WGS sequence"/>
</dbReference>
<dbReference type="Gene3D" id="3.40.50.150">
    <property type="entry name" value="Vaccinia Virus protein VP39"/>
    <property type="match status" value="1"/>
</dbReference>
<reference evidence="9" key="1">
    <citation type="journal article" date="2019" name="Int. J. Syst. Evol. Microbiol.">
        <title>The Global Catalogue of Microorganisms (GCM) 10K type strain sequencing project: providing services to taxonomists for standard genome sequencing and annotation.</title>
        <authorList>
            <consortium name="The Broad Institute Genomics Platform"/>
            <consortium name="The Broad Institute Genome Sequencing Center for Infectious Disease"/>
            <person name="Wu L."/>
            <person name="Ma J."/>
        </authorList>
    </citation>
    <scope>NUCLEOTIDE SEQUENCE [LARGE SCALE GENOMIC DNA]</scope>
    <source>
        <strain evidence="9">KCTC 42282</strain>
    </source>
</reference>